<name>A0A7H4LSC5_9ENTR</name>
<evidence type="ECO:0000256" key="1">
    <source>
        <dbReference type="SAM" id="Phobius"/>
    </source>
</evidence>
<dbReference type="GO" id="GO:0009401">
    <property type="term" value="P:phosphoenolpyruvate-dependent sugar phosphotransferase system"/>
    <property type="evidence" value="ECO:0007669"/>
    <property type="project" value="UniProtKB-KW"/>
</dbReference>
<dbReference type="EMBL" id="UGJR01000002">
    <property type="protein sequence ID" value="STR39051.1"/>
    <property type="molecule type" value="Genomic_DNA"/>
</dbReference>
<gene>
    <name evidence="2" type="primary">gatC_2</name>
    <name evidence="2" type="ORF">NCTC11694_00188</name>
</gene>
<dbReference type="AlphaFoldDB" id="A0A7H4LSC5"/>
<evidence type="ECO:0000313" key="2">
    <source>
        <dbReference type="EMBL" id="STR39051.1"/>
    </source>
</evidence>
<dbReference type="GO" id="GO:0015577">
    <property type="term" value="F:galactitol transmembrane transporter activity"/>
    <property type="evidence" value="ECO:0007669"/>
    <property type="project" value="InterPro"/>
</dbReference>
<reference evidence="2 3" key="1">
    <citation type="submission" date="2018-06" db="EMBL/GenBank/DDBJ databases">
        <authorList>
            <consortium name="Pathogen Informatics"/>
            <person name="Doyle S."/>
        </authorList>
    </citation>
    <scope>NUCLEOTIDE SEQUENCE [LARGE SCALE GENOMIC DNA]</scope>
    <source>
        <strain evidence="2 3">NCTC11694</strain>
    </source>
</reference>
<keyword evidence="1" id="KW-0472">Membrane</keyword>
<proteinExistence type="predicted"/>
<sequence length="115" mass="12421">MTNLGPASQAMVERIGLHLTVVDTGWPTASTIGWGSPLMLPVVVGFIVINIAMLLLKLTKTVNIDIFNYWIFLIMGSVVYAGTGNYWLSVGITFGIFILTPAGGGFNRTVFAKKL</sequence>
<accession>A0A7H4LSC5</accession>
<dbReference type="InterPro" id="IPR013853">
    <property type="entry name" value="EIIC-GAT"/>
</dbReference>
<keyword evidence="1" id="KW-1133">Transmembrane helix</keyword>
<feature type="transmembrane region" description="Helical" evidence="1">
    <location>
        <begin position="34"/>
        <end position="55"/>
    </location>
</feature>
<feature type="transmembrane region" description="Helical" evidence="1">
    <location>
        <begin position="86"/>
        <end position="106"/>
    </location>
</feature>
<protein>
    <submittedName>
        <fullName evidence="2">PTS system protein</fullName>
    </submittedName>
</protein>
<dbReference type="PANTHER" id="PTHR37324">
    <property type="entry name" value="PTS SYSTEM GALACTITOL-SPECIFIC EIIC COMPONENT"/>
    <property type="match status" value="1"/>
</dbReference>
<dbReference type="PANTHER" id="PTHR37324:SF2">
    <property type="entry name" value="PTS SYSTEM GALACTITOL-SPECIFIC EIIC COMPONENT"/>
    <property type="match status" value="1"/>
</dbReference>
<keyword evidence="1" id="KW-0812">Transmembrane</keyword>
<dbReference type="Proteomes" id="UP000255050">
    <property type="component" value="Unassembled WGS sequence"/>
</dbReference>
<comment type="caution">
    <text evidence="2">The sequence shown here is derived from an EMBL/GenBank/DDBJ whole genome shotgun (WGS) entry which is preliminary data.</text>
</comment>
<feature type="transmembrane region" description="Helical" evidence="1">
    <location>
        <begin position="62"/>
        <end position="80"/>
    </location>
</feature>
<dbReference type="GO" id="GO:0005886">
    <property type="term" value="C:plasma membrane"/>
    <property type="evidence" value="ECO:0007669"/>
    <property type="project" value="UniProtKB-SubCell"/>
</dbReference>
<organism evidence="2 3">
    <name type="scientific">Klebsiella michiganensis</name>
    <dbReference type="NCBI Taxonomy" id="1134687"/>
    <lineage>
        <taxon>Bacteria</taxon>
        <taxon>Pseudomonadati</taxon>
        <taxon>Pseudomonadota</taxon>
        <taxon>Gammaproteobacteria</taxon>
        <taxon>Enterobacterales</taxon>
        <taxon>Enterobacteriaceae</taxon>
        <taxon>Klebsiella/Raoultella group</taxon>
        <taxon>Klebsiella</taxon>
    </lineage>
</organism>
<evidence type="ECO:0000313" key="3">
    <source>
        <dbReference type="Proteomes" id="UP000255050"/>
    </source>
</evidence>